<organism evidence="6 7">
    <name type="scientific">Entomortierella parvispora</name>
    <dbReference type="NCBI Taxonomy" id="205924"/>
    <lineage>
        <taxon>Eukaryota</taxon>
        <taxon>Fungi</taxon>
        <taxon>Fungi incertae sedis</taxon>
        <taxon>Mucoromycota</taxon>
        <taxon>Mortierellomycotina</taxon>
        <taxon>Mortierellomycetes</taxon>
        <taxon>Mortierellales</taxon>
        <taxon>Mortierellaceae</taxon>
        <taxon>Entomortierella</taxon>
    </lineage>
</organism>
<feature type="domain" description="FAD-binding" evidence="5">
    <location>
        <begin position="17"/>
        <end position="178"/>
    </location>
</feature>
<keyword evidence="4" id="KW-0560">Oxidoreductase</keyword>
<dbReference type="SUPFAM" id="SSF51905">
    <property type="entry name" value="FAD/NAD(P)-binding domain"/>
    <property type="match status" value="1"/>
</dbReference>
<evidence type="ECO:0000313" key="6">
    <source>
        <dbReference type="EMBL" id="GJJ72578.1"/>
    </source>
</evidence>
<name>A0A9P3LVZ1_9FUNG</name>
<evidence type="ECO:0000256" key="4">
    <source>
        <dbReference type="ARBA" id="ARBA00023002"/>
    </source>
</evidence>
<comment type="caution">
    <text evidence="6">The sequence shown here is derived from an EMBL/GenBank/DDBJ whole genome shotgun (WGS) entry which is preliminary data.</text>
</comment>
<reference evidence="6" key="1">
    <citation type="submission" date="2021-11" db="EMBL/GenBank/DDBJ databases">
        <authorList>
            <person name="Herlambang A."/>
            <person name="Guo Y."/>
            <person name="Takashima Y."/>
            <person name="Nishizawa T."/>
        </authorList>
    </citation>
    <scope>NUCLEOTIDE SEQUENCE</scope>
    <source>
        <strain evidence="6">E1425</strain>
    </source>
</reference>
<dbReference type="Gene3D" id="3.50.50.60">
    <property type="entry name" value="FAD/NAD(P)-binding domain"/>
    <property type="match status" value="1"/>
</dbReference>
<evidence type="ECO:0000259" key="5">
    <source>
        <dbReference type="Pfam" id="PF01494"/>
    </source>
</evidence>
<dbReference type="Pfam" id="PF01494">
    <property type="entry name" value="FAD_binding_3"/>
    <property type="match status" value="2"/>
</dbReference>
<dbReference type="GO" id="GO:0071949">
    <property type="term" value="F:FAD binding"/>
    <property type="evidence" value="ECO:0007669"/>
    <property type="project" value="InterPro"/>
</dbReference>
<evidence type="ECO:0000313" key="7">
    <source>
        <dbReference type="Proteomes" id="UP000827284"/>
    </source>
</evidence>
<dbReference type="PANTHER" id="PTHR47356">
    <property type="entry name" value="FAD-DEPENDENT MONOOXYGENASE ASQG-RELATED"/>
    <property type="match status" value="1"/>
</dbReference>
<proteinExistence type="inferred from homology"/>
<keyword evidence="3" id="KW-0274">FAD</keyword>
<dbReference type="InterPro" id="IPR002938">
    <property type="entry name" value="FAD-bd"/>
</dbReference>
<dbReference type="OrthoDB" id="655030at2759"/>
<dbReference type="PANTHER" id="PTHR47356:SF2">
    <property type="entry name" value="FAD-BINDING DOMAIN-CONTAINING PROTEIN-RELATED"/>
    <property type="match status" value="1"/>
</dbReference>
<reference evidence="6" key="2">
    <citation type="journal article" date="2022" name="Microbiol. Resour. Announc.">
        <title>Whole-Genome Sequence of Entomortierella parvispora E1425, a Mucoromycotan Fungus Associated with Burkholderiaceae-Related Endosymbiotic Bacteria.</title>
        <authorList>
            <person name="Herlambang A."/>
            <person name="Guo Y."/>
            <person name="Takashima Y."/>
            <person name="Narisawa K."/>
            <person name="Ohta H."/>
            <person name="Nishizawa T."/>
        </authorList>
    </citation>
    <scope>NUCLEOTIDE SEQUENCE</scope>
    <source>
        <strain evidence="6">E1425</strain>
    </source>
</reference>
<dbReference type="EMBL" id="BQFW01000007">
    <property type="protein sequence ID" value="GJJ72578.1"/>
    <property type="molecule type" value="Genomic_DNA"/>
</dbReference>
<evidence type="ECO:0000256" key="1">
    <source>
        <dbReference type="ARBA" id="ARBA00007992"/>
    </source>
</evidence>
<evidence type="ECO:0000256" key="3">
    <source>
        <dbReference type="ARBA" id="ARBA00022827"/>
    </source>
</evidence>
<evidence type="ECO:0000256" key="2">
    <source>
        <dbReference type="ARBA" id="ARBA00022630"/>
    </source>
</evidence>
<dbReference type="AlphaFoldDB" id="A0A9P3LVZ1"/>
<keyword evidence="2" id="KW-0285">Flavoprotein</keyword>
<protein>
    <recommendedName>
        <fullName evidence="5">FAD-binding domain-containing protein</fullName>
    </recommendedName>
</protein>
<gene>
    <name evidence="6" type="ORF">EMPS_04936</name>
</gene>
<comment type="similarity">
    <text evidence="1">Belongs to the paxM FAD-dependent monooxygenase family.</text>
</comment>
<accession>A0A9P3LVZ1</accession>
<feature type="domain" description="FAD-binding" evidence="5">
    <location>
        <begin position="308"/>
        <end position="388"/>
    </location>
</feature>
<dbReference type="GO" id="GO:0004497">
    <property type="term" value="F:monooxygenase activity"/>
    <property type="evidence" value="ECO:0007669"/>
    <property type="project" value="InterPro"/>
</dbReference>
<keyword evidence="7" id="KW-1185">Reference proteome</keyword>
<dbReference type="InterPro" id="IPR036188">
    <property type="entry name" value="FAD/NAD-bd_sf"/>
</dbReference>
<sequence length="475" mass="52938">MSQRECASLSAPPTRPKVLIAGAGISGLTLALLLEKAAIPYTVFERSPAIKPLGSAFAFGSGVAPLFHQLGIYEDFRAASIINHFAYHRHGDGQLDYISDFSPAETYGGGDGRIISRPAFYEVLHRHVPKEKILFNKRILAVNDIENRVKIVCSDGSEYEGDIVVGCDGTNSAIRQSTYRRLKEECRLPSSDDMALPYDKICLVGQTPPLDVNDYPELQKEKCEMNQMVDLDNMFKWTTFTTVHKTICWMAVKHLDKTTVKDHDTFKTSEWGPTAVSSMCDEVHGFFIPNGPPGTTLGTLIDLTPKELISKVTLEEKVFQTWYSGRIVLIGDACHKLDPAGGVGATAGMQDALCLANWINVLPSLDERSIENTFQEYYLERYPVAIQFFETSQMLATTHRKGMKGALYRTIRRRMPGWLWTSLLKKAILHRPQASFLPPYEDVGTVPPAPQRSLIKTREILVAQGRGVHDLATTI</sequence>
<dbReference type="Proteomes" id="UP000827284">
    <property type="component" value="Unassembled WGS sequence"/>
</dbReference>
<dbReference type="InterPro" id="IPR050562">
    <property type="entry name" value="FAD_mOase_fung"/>
</dbReference>
<dbReference type="PRINTS" id="PR00420">
    <property type="entry name" value="RNGMNOXGNASE"/>
</dbReference>